<accession>A0AA39XDZ3</accession>
<sequence>MSRYQIPYRPLQKPNEIRLLQLSAASNGRKTDFPEATLIQTAIESGQSISVLSYVWGTDKDEDLLNCDGGKVRITKNLGQALRRLQRDDDPSCGSTQCASTRTTFPSATSRSN</sequence>
<gene>
    <name evidence="2" type="ORF">B0T14DRAFT_572543</name>
</gene>
<dbReference type="EMBL" id="JAULSU010000001">
    <property type="protein sequence ID" value="KAK0631425.1"/>
    <property type="molecule type" value="Genomic_DNA"/>
</dbReference>
<name>A0AA39XDZ3_9PEZI</name>
<proteinExistence type="predicted"/>
<feature type="region of interest" description="Disordered" evidence="1">
    <location>
        <begin position="86"/>
        <end position="113"/>
    </location>
</feature>
<evidence type="ECO:0008006" key="4">
    <source>
        <dbReference type="Google" id="ProtNLM"/>
    </source>
</evidence>
<evidence type="ECO:0000313" key="2">
    <source>
        <dbReference type="EMBL" id="KAK0631425.1"/>
    </source>
</evidence>
<protein>
    <recommendedName>
        <fullName evidence="4">Heterokaryon incompatibility domain-containing protein</fullName>
    </recommendedName>
</protein>
<organism evidence="2 3">
    <name type="scientific">Immersiella caudata</name>
    <dbReference type="NCBI Taxonomy" id="314043"/>
    <lineage>
        <taxon>Eukaryota</taxon>
        <taxon>Fungi</taxon>
        <taxon>Dikarya</taxon>
        <taxon>Ascomycota</taxon>
        <taxon>Pezizomycotina</taxon>
        <taxon>Sordariomycetes</taxon>
        <taxon>Sordariomycetidae</taxon>
        <taxon>Sordariales</taxon>
        <taxon>Lasiosphaeriaceae</taxon>
        <taxon>Immersiella</taxon>
    </lineage>
</organism>
<evidence type="ECO:0000313" key="3">
    <source>
        <dbReference type="Proteomes" id="UP001175000"/>
    </source>
</evidence>
<comment type="caution">
    <text evidence="2">The sequence shown here is derived from an EMBL/GenBank/DDBJ whole genome shotgun (WGS) entry which is preliminary data.</text>
</comment>
<dbReference type="AlphaFoldDB" id="A0AA39XDZ3"/>
<evidence type="ECO:0000256" key="1">
    <source>
        <dbReference type="SAM" id="MobiDB-lite"/>
    </source>
</evidence>
<reference evidence="2" key="1">
    <citation type="submission" date="2023-06" db="EMBL/GenBank/DDBJ databases">
        <title>Genome-scale phylogeny and comparative genomics of the fungal order Sordariales.</title>
        <authorList>
            <consortium name="Lawrence Berkeley National Laboratory"/>
            <person name="Hensen N."/>
            <person name="Bonometti L."/>
            <person name="Westerberg I."/>
            <person name="Brannstrom I.O."/>
            <person name="Guillou S."/>
            <person name="Cros-Aarteil S."/>
            <person name="Calhoun S."/>
            <person name="Haridas S."/>
            <person name="Kuo A."/>
            <person name="Mondo S."/>
            <person name="Pangilinan J."/>
            <person name="Riley R."/>
            <person name="Labutti K."/>
            <person name="Andreopoulos B."/>
            <person name="Lipzen A."/>
            <person name="Chen C."/>
            <person name="Yanf M."/>
            <person name="Daum C."/>
            <person name="Ng V."/>
            <person name="Clum A."/>
            <person name="Steindorff A."/>
            <person name="Ohm R."/>
            <person name="Martin F."/>
            <person name="Silar P."/>
            <person name="Natvig D."/>
            <person name="Lalanne C."/>
            <person name="Gautier V."/>
            <person name="Ament-Velasquez S.L."/>
            <person name="Kruys A."/>
            <person name="Hutchinson M.I."/>
            <person name="Powell A.J."/>
            <person name="Barry K."/>
            <person name="Miller A.N."/>
            <person name="Grigoriev I.V."/>
            <person name="Debuchy R."/>
            <person name="Gladieux P."/>
            <person name="Thoren M.H."/>
            <person name="Johannesson H."/>
        </authorList>
    </citation>
    <scope>NUCLEOTIDE SEQUENCE</scope>
    <source>
        <strain evidence="2">CBS 606.72</strain>
    </source>
</reference>
<keyword evidence="3" id="KW-1185">Reference proteome</keyword>
<dbReference type="Proteomes" id="UP001175000">
    <property type="component" value="Unassembled WGS sequence"/>
</dbReference>
<feature type="compositionally biased region" description="Polar residues" evidence="1">
    <location>
        <begin position="93"/>
        <end position="113"/>
    </location>
</feature>